<comment type="similarity">
    <text evidence="1">Belongs to the sigma-70 factor family. ECF subfamily.</text>
</comment>
<evidence type="ECO:0000256" key="5">
    <source>
        <dbReference type="ARBA" id="ARBA00023163"/>
    </source>
</evidence>
<dbReference type="GO" id="GO:0003677">
    <property type="term" value="F:DNA binding"/>
    <property type="evidence" value="ECO:0007669"/>
    <property type="project" value="UniProtKB-KW"/>
</dbReference>
<keyword evidence="8" id="KW-1185">Reference proteome</keyword>
<evidence type="ECO:0000313" key="8">
    <source>
        <dbReference type="Proteomes" id="UP000320390"/>
    </source>
</evidence>
<dbReference type="Gene3D" id="1.10.1740.10">
    <property type="match status" value="1"/>
</dbReference>
<dbReference type="OrthoDB" id="276109at2"/>
<dbReference type="SUPFAM" id="SSF88659">
    <property type="entry name" value="Sigma3 and sigma4 domains of RNA polymerase sigma factors"/>
    <property type="match status" value="1"/>
</dbReference>
<dbReference type="GO" id="GO:0006352">
    <property type="term" value="P:DNA-templated transcription initiation"/>
    <property type="evidence" value="ECO:0007669"/>
    <property type="project" value="InterPro"/>
</dbReference>
<evidence type="ECO:0000256" key="4">
    <source>
        <dbReference type="ARBA" id="ARBA00023125"/>
    </source>
</evidence>
<keyword evidence="4" id="KW-0238">DNA-binding</keyword>
<gene>
    <name evidence="7" type="primary">sigD_6</name>
    <name evidence="7" type="ORF">Poly30_53920</name>
</gene>
<dbReference type="Gene3D" id="1.10.10.10">
    <property type="entry name" value="Winged helix-like DNA-binding domain superfamily/Winged helix DNA-binding domain"/>
    <property type="match status" value="1"/>
</dbReference>
<dbReference type="InterPro" id="IPR014284">
    <property type="entry name" value="RNA_pol_sigma-70_dom"/>
</dbReference>
<evidence type="ECO:0000256" key="2">
    <source>
        <dbReference type="ARBA" id="ARBA00023015"/>
    </source>
</evidence>
<dbReference type="GO" id="GO:0016987">
    <property type="term" value="F:sigma factor activity"/>
    <property type="evidence" value="ECO:0007669"/>
    <property type="project" value="UniProtKB-KW"/>
</dbReference>
<feature type="domain" description="RNA polymerase sigma factor 70 region 4 type 2" evidence="6">
    <location>
        <begin position="153"/>
        <end position="204"/>
    </location>
</feature>
<dbReference type="Proteomes" id="UP000320390">
    <property type="component" value="Chromosome"/>
</dbReference>
<dbReference type="EMBL" id="CP036434">
    <property type="protein sequence ID" value="QDV09832.1"/>
    <property type="molecule type" value="Genomic_DNA"/>
</dbReference>
<proteinExistence type="inferred from homology"/>
<sequence>MDDVDEDPALRAALEQARGGDLAAVGPLLESYRSRLARMVSIRMDSRLKGRFDTSDVLQETFVEIARRLPRYLEEEPEKKMPFFLWVRFLVGQKLLQFHRSHLGVEARAADREVPLSVQSGPGASSYSVASVWLAESGGTPSRAAVAGEEHARVQEALEGMSAMDREVLVLRHFEQLSNTEVATLLQISPQAASARYVRALTRLQSVVSDDEPG</sequence>
<dbReference type="InterPro" id="IPR039425">
    <property type="entry name" value="RNA_pol_sigma-70-like"/>
</dbReference>
<keyword evidence="5" id="KW-0804">Transcription</keyword>
<evidence type="ECO:0000256" key="1">
    <source>
        <dbReference type="ARBA" id="ARBA00010641"/>
    </source>
</evidence>
<dbReference type="InterPro" id="IPR013249">
    <property type="entry name" value="RNA_pol_sigma70_r4_t2"/>
</dbReference>
<dbReference type="Pfam" id="PF08281">
    <property type="entry name" value="Sigma70_r4_2"/>
    <property type="match status" value="1"/>
</dbReference>
<protein>
    <submittedName>
        <fullName evidence="7">ECF RNA polymerase sigma factor SigD</fullName>
    </submittedName>
</protein>
<evidence type="ECO:0000259" key="6">
    <source>
        <dbReference type="Pfam" id="PF08281"/>
    </source>
</evidence>
<dbReference type="InterPro" id="IPR036388">
    <property type="entry name" value="WH-like_DNA-bd_sf"/>
</dbReference>
<dbReference type="NCBIfam" id="TIGR02937">
    <property type="entry name" value="sigma70-ECF"/>
    <property type="match status" value="1"/>
</dbReference>
<dbReference type="PANTHER" id="PTHR43133:SF8">
    <property type="entry name" value="RNA POLYMERASE SIGMA FACTOR HI_1459-RELATED"/>
    <property type="match status" value="1"/>
</dbReference>
<keyword evidence="3" id="KW-0731">Sigma factor</keyword>
<reference evidence="7 8" key="1">
    <citation type="submission" date="2019-02" db="EMBL/GenBank/DDBJ databases">
        <title>Deep-cultivation of Planctomycetes and their phenomic and genomic characterization uncovers novel biology.</title>
        <authorList>
            <person name="Wiegand S."/>
            <person name="Jogler M."/>
            <person name="Boedeker C."/>
            <person name="Pinto D."/>
            <person name="Vollmers J."/>
            <person name="Rivas-Marin E."/>
            <person name="Kohn T."/>
            <person name="Peeters S.H."/>
            <person name="Heuer A."/>
            <person name="Rast P."/>
            <person name="Oberbeckmann S."/>
            <person name="Bunk B."/>
            <person name="Jeske O."/>
            <person name="Meyerdierks A."/>
            <person name="Storesund J.E."/>
            <person name="Kallscheuer N."/>
            <person name="Luecker S."/>
            <person name="Lage O.M."/>
            <person name="Pohl T."/>
            <person name="Merkel B.J."/>
            <person name="Hornburger P."/>
            <person name="Mueller R.-W."/>
            <person name="Bruemmer F."/>
            <person name="Labrenz M."/>
            <person name="Spormann A.M."/>
            <person name="Op den Camp H."/>
            <person name="Overmann J."/>
            <person name="Amann R."/>
            <person name="Jetten M.S.M."/>
            <person name="Mascher T."/>
            <person name="Medema M.H."/>
            <person name="Devos D.P."/>
            <person name="Kaster A.-K."/>
            <person name="Ovreas L."/>
            <person name="Rohde M."/>
            <person name="Galperin M.Y."/>
            <person name="Jogler C."/>
        </authorList>
    </citation>
    <scope>NUCLEOTIDE SEQUENCE [LARGE SCALE GENOMIC DNA]</scope>
    <source>
        <strain evidence="7 8">Poly30</strain>
    </source>
</reference>
<evidence type="ECO:0000313" key="7">
    <source>
        <dbReference type="EMBL" id="QDV09832.1"/>
    </source>
</evidence>
<evidence type="ECO:0000256" key="3">
    <source>
        <dbReference type="ARBA" id="ARBA00023082"/>
    </source>
</evidence>
<dbReference type="InterPro" id="IPR013325">
    <property type="entry name" value="RNA_pol_sigma_r2"/>
</dbReference>
<dbReference type="RefSeq" id="WP_145204919.1">
    <property type="nucleotide sequence ID" value="NZ_CP036434.1"/>
</dbReference>
<dbReference type="InterPro" id="IPR013324">
    <property type="entry name" value="RNA_pol_sigma_r3/r4-like"/>
</dbReference>
<dbReference type="AlphaFoldDB" id="A0A518F0G5"/>
<organism evidence="7 8">
    <name type="scientific">Saltatorellus ferox</name>
    <dbReference type="NCBI Taxonomy" id="2528018"/>
    <lineage>
        <taxon>Bacteria</taxon>
        <taxon>Pseudomonadati</taxon>
        <taxon>Planctomycetota</taxon>
        <taxon>Planctomycetia</taxon>
        <taxon>Planctomycetia incertae sedis</taxon>
        <taxon>Saltatorellus</taxon>
    </lineage>
</organism>
<name>A0A518F0G5_9BACT</name>
<dbReference type="SUPFAM" id="SSF88946">
    <property type="entry name" value="Sigma2 domain of RNA polymerase sigma factors"/>
    <property type="match status" value="1"/>
</dbReference>
<dbReference type="PANTHER" id="PTHR43133">
    <property type="entry name" value="RNA POLYMERASE ECF-TYPE SIGMA FACTO"/>
    <property type="match status" value="1"/>
</dbReference>
<keyword evidence="2" id="KW-0805">Transcription regulation</keyword>
<accession>A0A518F0G5</accession>